<name>U1HN53_ENDPU</name>
<accession>U1HN53</accession>
<evidence type="ECO:0000313" key="2">
    <source>
        <dbReference type="EMBL" id="ERF71775.1"/>
    </source>
</evidence>
<protein>
    <submittedName>
        <fullName evidence="2">Uncharacterized protein</fullName>
    </submittedName>
</protein>
<feature type="compositionally biased region" description="Polar residues" evidence="1">
    <location>
        <begin position="177"/>
        <end position="197"/>
    </location>
</feature>
<gene>
    <name evidence="2" type="ORF">EPUS_01690</name>
</gene>
<dbReference type="AlphaFoldDB" id="U1HN53"/>
<dbReference type="EMBL" id="KE721191">
    <property type="protein sequence ID" value="ERF71775.1"/>
    <property type="molecule type" value="Genomic_DNA"/>
</dbReference>
<dbReference type="Proteomes" id="UP000019373">
    <property type="component" value="Unassembled WGS sequence"/>
</dbReference>
<organism evidence="2 3">
    <name type="scientific">Endocarpon pusillum (strain Z07020 / HMAS-L-300199)</name>
    <name type="common">Lichen-forming fungus</name>
    <dbReference type="NCBI Taxonomy" id="1263415"/>
    <lineage>
        <taxon>Eukaryota</taxon>
        <taxon>Fungi</taxon>
        <taxon>Dikarya</taxon>
        <taxon>Ascomycota</taxon>
        <taxon>Pezizomycotina</taxon>
        <taxon>Eurotiomycetes</taxon>
        <taxon>Chaetothyriomycetidae</taxon>
        <taxon>Verrucariales</taxon>
        <taxon>Verrucariaceae</taxon>
        <taxon>Endocarpon</taxon>
    </lineage>
</organism>
<evidence type="ECO:0000313" key="3">
    <source>
        <dbReference type="Proteomes" id="UP000019373"/>
    </source>
</evidence>
<reference evidence="3" key="1">
    <citation type="journal article" date="2014" name="BMC Genomics">
        <title>Genome characteristics reveal the impact of lichenization on lichen-forming fungus Endocarpon pusillum Hedwig (Verrucariales, Ascomycota).</title>
        <authorList>
            <person name="Wang Y.-Y."/>
            <person name="Liu B."/>
            <person name="Zhang X.-Y."/>
            <person name="Zhou Q.-M."/>
            <person name="Zhang T."/>
            <person name="Li H."/>
            <person name="Yu Y.-F."/>
            <person name="Zhang X.-L."/>
            <person name="Hao X.-Y."/>
            <person name="Wang M."/>
            <person name="Wang L."/>
            <person name="Wei J.-C."/>
        </authorList>
    </citation>
    <scope>NUCLEOTIDE SEQUENCE [LARGE SCALE GENOMIC DNA]</scope>
    <source>
        <strain evidence="3">Z07020 / HMAS-L-300199</strain>
    </source>
</reference>
<keyword evidence="3" id="KW-1185">Reference proteome</keyword>
<dbReference type="eggNOG" id="ENOG502SJN2">
    <property type="taxonomic scope" value="Eukaryota"/>
</dbReference>
<evidence type="ECO:0000256" key="1">
    <source>
        <dbReference type="SAM" id="MobiDB-lite"/>
    </source>
</evidence>
<dbReference type="OrthoDB" id="5407894at2759"/>
<dbReference type="RefSeq" id="XP_007802486.1">
    <property type="nucleotide sequence ID" value="XM_007804295.1"/>
</dbReference>
<feature type="region of interest" description="Disordered" evidence="1">
    <location>
        <begin position="174"/>
        <end position="204"/>
    </location>
</feature>
<dbReference type="HOGENOM" id="CLU_017164_2_0_1"/>
<proteinExistence type="predicted"/>
<dbReference type="GeneID" id="19236745"/>
<sequence>MAVEGHRKPSLQSMVGSTALLSDIRPRPGLEVTSPVFNVAKDCSSESLMENRLLQRRNGSAKPRLPSFRGLGIPSFEPQSIPNNHALGTCFPVGRREVAEHTSLKAVDNQLRRTGSTPLLTPPAELDSLKWTSSATIPLPVPTTSQSRFTLPPHALTTSVEGASLSERGGRAENVSLGASSTSGAEQNLQTTSSNPAQPAYESRGSSLWLDRSVGATGEKIHYFMMCQKVLISIHAVVCIDPSNSSSNTVQIVSQTLPSPAKETARPNAMFTEVIAAIQTRFATGAQPYITITHAVPPRFDLLNLPSSPPSTPNLSAARDDYFAQSVFAHAAVVPSYHVPNNSLATSAPSSPNPIVPPSSVQISVLERYIPPSSPQECKDLFSLSGQSVLIDRLAELSMDKGSMLFIYPTRTGADAFTSKYLSRILDPLLRALVEVHQLSYGLAESLSSMAAVPDMYEFEALKGKVVGLCRRMTHRITSESKRSKFDLVCASTGEVFIDRRTWTEWYLKQEHTRFKRTLEKYWGRGKRLSQMDSASAGTVLREFIDGVNKMTDEEAEQTGPAIEFGVFVIRRTHMASSG</sequence>